<reference evidence="2" key="1">
    <citation type="submission" date="2020-09" db="EMBL/GenBank/DDBJ databases">
        <authorList>
            <person name="Kim M.K."/>
        </authorList>
    </citation>
    <scope>NUCLEOTIDE SEQUENCE</scope>
    <source>
        <strain evidence="2">BT702</strain>
    </source>
</reference>
<name>A0A927GAN2_9BACT</name>
<keyword evidence="1" id="KW-0812">Transmembrane</keyword>
<keyword evidence="3" id="KW-1185">Reference proteome</keyword>
<evidence type="ECO:0000313" key="3">
    <source>
        <dbReference type="Proteomes" id="UP000598820"/>
    </source>
</evidence>
<evidence type="ECO:0000313" key="2">
    <source>
        <dbReference type="EMBL" id="MBD2705681.1"/>
    </source>
</evidence>
<keyword evidence="1" id="KW-1133">Transmembrane helix</keyword>
<protein>
    <submittedName>
        <fullName evidence="2">Uncharacterized protein</fullName>
    </submittedName>
</protein>
<organism evidence="2 3">
    <name type="scientific">Spirosoma profusum</name>
    <dbReference type="NCBI Taxonomy" id="2771354"/>
    <lineage>
        <taxon>Bacteria</taxon>
        <taxon>Pseudomonadati</taxon>
        <taxon>Bacteroidota</taxon>
        <taxon>Cytophagia</taxon>
        <taxon>Cytophagales</taxon>
        <taxon>Cytophagaceae</taxon>
        <taxon>Spirosoma</taxon>
    </lineage>
</organism>
<dbReference type="EMBL" id="JACWZY010000066">
    <property type="protein sequence ID" value="MBD2705681.1"/>
    <property type="molecule type" value="Genomic_DNA"/>
</dbReference>
<feature type="transmembrane region" description="Helical" evidence="1">
    <location>
        <begin position="6"/>
        <end position="26"/>
    </location>
</feature>
<keyword evidence="1" id="KW-0472">Membrane</keyword>
<proteinExistence type="predicted"/>
<comment type="caution">
    <text evidence="2">The sequence shown here is derived from an EMBL/GenBank/DDBJ whole genome shotgun (WGS) entry which is preliminary data.</text>
</comment>
<dbReference type="Proteomes" id="UP000598820">
    <property type="component" value="Unassembled WGS sequence"/>
</dbReference>
<evidence type="ECO:0000256" key="1">
    <source>
        <dbReference type="SAM" id="Phobius"/>
    </source>
</evidence>
<accession>A0A927GAN2</accession>
<dbReference type="RefSeq" id="WP_190893347.1">
    <property type="nucleotide sequence ID" value="NZ_JACWZY010000066.1"/>
</dbReference>
<sequence length="175" mass="20484">MHYTEFIIVWTLSVVTSLAFMLYPVFLNRALKKAILHFSKQLQQNPVLGEEFALTLYRPVDRMSFKAEMEINELMTRLSSLPGQVGGFFIYYKQWVDPDNYLVITTVNYLRPYETGHELVTRIGRGDRLTYNLNFVIQLDTARNQLIVLSDLYDTLIDKNLRADFAKAIFTMLRQ</sequence>
<dbReference type="AlphaFoldDB" id="A0A927GAN2"/>
<gene>
    <name evidence="2" type="ORF">IC229_34050</name>
</gene>